<evidence type="ECO:0000313" key="1">
    <source>
        <dbReference type="EMBL" id="KAH6640647.1"/>
    </source>
</evidence>
<reference evidence="1 2" key="1">
    <citation type="journal article" date="2021" name="Nat. Commun.">
        <title>Genetic determinants of endophytism in the Arabidopsis root mycobiome.</title>
        <authorList>
            <person name="Mesny F."/>
            <person name="Miyauchi S."/>
            <person name="Thiergart T."/>
            <person name="Pickel B."/>
            <person name="Atanasova L."/>
            <person name="Karlsson M."/>
            <person name="Huettel B."/>
            <person name="Barry K.W."/>
            <person name="Haridas S."/>
            <person name="Chen C."/>
            <person name="Bauer D."/>
            <person name="Andreopoulos W."/>
            <person name="Pangilinan J."/>
            <person name="LaButti K."/>
            <person name="Riley R."/>
            <person name="Lipzen A."/>
            <person name="Clum A."/>
            <person name="Drula E."/>
            <person name="Henrissat B."/>
            <person name="Kohler A."/>
            <person name="Grigoriev I.V."/>
            <person name="Martin F.M."/>
            <person name="Hacquard S."/>
        </authorList>
    </citation>
    <scope>NUCLEOTIDE SEQUENCE [LARGE SCALE GENOMIC DNA]</scope>
    <source>
        <strain evidence="1 2">MPI-SDFR-AT-0079</strain>
    </source>
</reference>
<accession>A0ACB7PGE2</accession>
<organism evidence="1 2">
    <name type="scientific">Chaetomium tenue</name>
    <dbReference type="NCBI Taxonomy" id="1854479"/>
    <lineage>
        <taxon>Eukaryota</taxon>
        <taxon>Fungi</taxon>
        <taxon>Dikarya</taxon>
        <taxon>Ascomycota</taxon>
        <taxon>Pezizomycotina</taxon>
        <taxon>Sordariomycetes</taxon>
        <taxon>Sordariomycetidae</taxon>
        <taxon>Sordariales</taxon>
        <taxon>Chaetomiaceae</taxon>
        <taxon>Chaetomium</taxon>
    </lineage>
</organism>
<gene>
    <name evidence="1" type="ORF">F5144DRAFT_526365</name>
</gene>
<proteinExistence type="predicted"/>
<comment type="caution">
    <text evidence="1">The sequence shown here is derived from an EMBL/GenBank/DDBJ whole genome shotgun (WGS) entry which is preliminary data.</text>
</comment>
<keyword evidence="2" id="KW-1185">Reference proteome</keyword>
<name>A0ACB7PGE2_9PEZI</name>
<evidence type="ECO:0000313" key="2">
    <source>
        <dbReference type="Proteomes" id="UP000724584"/>
    </source>
</evidence>
<sequence length="176" mass="20137">MVSNKKQLYVALYPSGVPGNEERKYHWGFLVGPKIEEGKQVPGTRYHCEHVKNLPVQGWVYEDRPLIDVQSTTTLLARILIAKIEDEERLISILENTPVVQGDPNWRCRTWVHTVLENIRKDGKAIGTSNLNWAQIEPLARQYVAGKTDSGRYGVNQDMSKPKSTWDLLEDRELVP</sequence>
<protein>
    <submittedName>
        <fullName evidence="1">Uncharacterized protein</fullName>
    </submittedName>
</protein>
<dbReference type="EMBL" id="JAGIZQ010000002">
    <property type="protein sequence ID" value="KAH6640647.1"/>
    <property type="molecule type" value="Genomic_DNA"/>
</dbReference>
<dbReference type="Proteomes" id="UP000724584">
    <property type="component" value="Unassembled WGS sequence"/>
</dbReference>